<feature type="transmembrane region" description="Helical" evidence="1">
    <location>
        <begin position="235"/>
        <end position="256"/>
    </location>
</feature>
<dbReference type="AlphaFoldDB" id="E9B4G6"/>
<feature type="domain" description="Fatty acid desaturase" evidence="2">
    <location>
        <begin position="98"/>
        <end position="357"/>
    </location>
</feature>
<dbReference type="GO" id="GO:0006629">
    <property type="term" value="P:lipid metabolic process"/>
    <property type="evidence" value="ECO:0007669"/>
    <property type="project" value="InterPro"/>
</dbReference>
<dbReference type="Proteomes" id="UP000007259">
    <property type="component" value="Chromosome 32"/>
</dbReference>
<evidence type="ECO:0000259" key="2">
    <source>
        <dbReference type="Pfam" id="PF00487"/>
    </source>
</evidence>
<evidence type="ECO:0000313" key="4">
    <source>
        <dbReference type="Proteomes" id="UP000007259"/>
    </source>
</evidence>
<dbReference type="InterPro" id="IPR005804">
    <property type="entry name" value="FA_desaturase_dom"/>
</dbReference>
<keyword evidence="1" id="KW-1133">Transmembrane helix</keyword>
<dbReference type="KEGG" id="lmi:LMXM_32_3270"/>
<gene>
    <name evidence="3" type="ORF">LMXM_32_3270</name>
</gene>
<sequence length="394" mass="45461">MKSVLKAGLKKDVDVRVPSSELTIKQIQDQIPAKYFERSAVWSMFYVLRDICQLLVVYCIMYRAVMPALAGLESRVYEAAGASWESWALVSAVKLAAWNVFWFVQGLNGTAVWVLAHECGHQAFSPYRSLNNAVGLLLHSSVLVPYHSWRITHGNHHKHTNHLTKDTVFVPRKESKVIDLVEETPLVMVSKMLIMFIFGWPGYLLFNVASQEYGRRVNHFEPSSPLFRKEDAHDVVLSDIGIFAALAVLGLCTYQYGAHNVFCWYVVPYMWVNFWLLYITYLQHTDIRIPHYNHEHWTFVRGAVAAVDRDYGFLMNSWLHHINDSHVVHHLFSQMPFYHAIEVTRHHIKAILGDNYVEDRRPLIDALCTSWKECAYVVPSEGVSVFYGFNKKRA</sequence>
<accession>E9B4G6</accession>
<dbReference type="GeneID" id="13452188"/>
<dbReference type="EMBL" id="FR799585">
    <property type="protein sequence ID" value="CBZ30135.1"/>
    <property type="molecule type" value="Genomic_DNA"/>
</dbReference>
<dbReference type="VEuPathDB" id="TriTrypDB:LmxM.32.3270"/>
<dbReference type="CDD" id="cd03507">
    <property type="entry name" value="Delta12-FADS-like"/>
    <property type="match status" value="1"/>
</dbReference>
<keyword evidence="4" id="KW-1185">Reference proteome</keyword>
<protein>
    <submittedName>
        <fullName evidence="3">Fatty acid desaturase</fullName>
    </submittedName>
</protein>
<dbReference type="InterPro" id="IPR012171">
    <property type="entry name" value="Fatty_acid_desaturase"/>
</dbReference>
<dbReference type="RefSeq" id="XP_003878583.1">
    <property type="nucleotide sequence ID" value="XM_003878534.1"/>
</dbReference>
<organism evidence="3 4">
    <name type="scientific">Leishmania mexicana (strain MHOM/GT/2001/U1103)</name>
    <dbReference type="NCBI Taxonomy" id="929439"/>
    <lineage>
        <taxon>Eukaryota</taxon>
        <taxon>Discoba</taxon>
        <taxon>Euglenozoa</taxon>
        <taxon>Kinetoplastea</taxon>
        <taxon>Metakinetoplastina</taxon>
        <taxon>Trypanosomatida</taxon>
        <taxon>Trypanosomatidae</taxon>
        <taxon>Leishmaniinae</taxon>
        <taxon>Leishmania</taxon>
    </lineage>
</organism>
<dbReference type="OMA" id="FYLFHNY"/>
<dbReference type="Pfam" id="PF00487">
    <property type="entry name" value="FA_desaturase"/>
    <property type="match status" value="1"/>
</dbReference>
<dbReference type="OrthoDB" id="1461976at2759"/>
<keyword evidence="1" id="KW-0472">Membrane</keyword>
<feature type="transmembrane region" description="Helical" evidence="1">
    <location>
        <begin position="186"/>
        <end position="206"/>
    </location>
</feature>
<name>E9B4G6_LEIMU</name>
<keyword evidence="1" id="KW-0812">Transmembrane</keyword>
<dbReference type="PhylomeDB" id="E9B4G6"/>
<evidence type="ECO:0000313" key="3">
    <source>
        <dbReference type="EMBL" id="CBZ30135.1"/>
    </source>
</evidence>
<dbReference type="GO" id="GO:0016491">
    <property type="term" value="F:oxidoreductase activity"/>
    <property type="evidence" value="ECO:0007669"/>
    <property type="project" value="InterPro"/>
</dbReference>
<feature type="transmembrane region" description="Helical" evidence="1">
    <location>
        <begin position="262"/>
        <end position="282"/>
    </location>
</feature>
<proteinExistence type="predicted"/>
<dbReference type="PANTHER" id="PTHR32100">
    <property type="entry name" value="OMEGA-6 FATTY ACID DESATURASE, CHLOROPLASTIC"/>
    <property type="match status" value="1"/>
</dbReference>
<evidence type="ECO:0000256" key="1">
    <source>
        <dbReference type="SAM" id="Phobius"/>
    </source>
</evidence>
<reference evidence="3 4" key="1">
    <citation type="journal article" date="2011" name="Genome Res.">
        <title>Chromosome and gene copy number variation allow major structural change between species and strains of Leishmania.</title>
        <authorList>
            <person name="Rogers M.B."/>
            <person name="Hilley J.D."/>
            <person name="Dickens N.J."/>
            <person name="Wilkes J."/>
            <person name="Bates P.A."/>
            <person name="Depledge D.P."/>
            <person name="Harris D."/>
            <person name="Her Y."/>
            <person name="Herzyk P."/>
            <person name="Imamura H."/>
            <person name="Otto T.D."/>
            <person name="Sanders M."/>
            <person name="Seeger K."/>
            <person name="Dujardin J.C."/>
            <person name="Berriman M."/>
            <person name="Smith D.F."/>
            <person name="Hertz-Fowler C."/>
            <person name="Mottram J.C."/>
        </authorList>
    </citation>
    <scope>NUCLEOTIDE SEQUENCE [LARGE SCALE GENOMIC DNA]</scope>
    <source>
        <strain evidence="3 4">MHOM/GT/2001/U1103</strain>
    </source>
</reference>